<name>A0ABM3R0J3_SPIOL</name>
<dbReference type="PANTHER" id="PTHR31645:SF11">
    <property type="entry name" value="METAL-NICOTIANAMINE TRANSPORTER YSL1"/>
    <property type="match status" value="1"/>
</dbReference>
<protein>
    <submittedName>
        <fullName evidence="3">Iron-phytosiderophore transporter YSL15</fullName>
    </submittedName>
</protein>
<evidence type="ECO:0000256" key="1">
    <source>
        <dbReference type="SAM" id="Phobius"/>
    </source>
</evidence>
<organism evidence="2 3">
    <name type="scientific">Spinacia oleracea</name>
    <name type="common">Spinach</name>
    <dbReference type="NCBI Taxonomy" id="3562"/>
    <lineage>
        <taxon>Eukaryota</taxon>
        <taxon>Viridiplantae</taxon>
        <taxon>Streptophyta</taxon>
        <taxon>Embryophyta</taxon>
        <taxon>Tracheophyta</taxon>
        <taxon>Spermatophyta</taxon>
        <taxon>Magnoliopsida</taxon>
        <taxon>eudicotyledons</taxon>
        <taxon>Gunneridae</taxon>
        <taxon>Pentapetalae</taxon>
        <taxon>Caryophyllales</taxon>
        <taxon>Chenopodiaceae</taxon>
        <taxon>Chenopodioideae</taxon>
        <taxon>Anserineae</taxon>
        <taxon>Spinacia</taxon>
    </lineage>
</organism>
<proteinExistence type="predicted"/>
<evidence type="ECO:0000313" key="2">
    <source>
        <dbReference type="Proteomes" id="UP000813463"/>
    </source>
</evidence>
<accession>A0ABM3R0J3</accession>
<keyword evidence="1" id="KW-0472">Membrane</keyword>
<evidence type="ECO:0000313" key="3">
    <source>
        <dbReference type="RefSeq" id="XP_056689079.1"/>
    </source>
</evidence>
<keyword evidence="1" id="KW-1133">Transmembrane helix</keyword>
<keyword evidence="1" id="KW-0812">Transmembrane</keyword>
<dbReference type="PANTHER" id="PTHR31645">
    <property type="entry name" value="OLIGOPEPTIDE TRANSPORTER YGL114W-RELATED"/>
    <property type="match status" value="1"/>
</dbReference>
<reference evidence="2" key="1">
    <citation type="journal article" date="2021" name="Nat. Commun.">
        <title>Genomic analyses provide insights into spinach domestication and the genetic basis of agronomic traits.</title>
        <authorList>
            <person name="Cai X."/>
            <person name="Sun X."/>
            <person name="Xu C."/>
            <person name="Sun H."/>
            <person name="Wang X."/>
            <person name="Ge C."/>
            <person name="Zhang Z."/>
            <person name="Wang Q."/>
            <person name="Fei Z."/>
            <person name="Jiao C."/>
            <person name="Wang Q."/>
        </authorList>
    </citation>
    <scope>NUCLEOTIDE SEQUENCE [LARGE SCALE GENOMIC DNA]</scope>
    <source>
        <strain evidence="2">cv. Varoflay</strain>
    </source>
</reference>
<sequence length="99" mass="10738">MIQTCAVACYSMVIQGGFRAHLLALNKKTYELARNSPGNPPGSYKELQLRWVIGYNLLVCFVGLFVLIPLRKVCSEGYGGSWSTSNCYCSCALSGGGSF</sequence>
<dbReference type="InterPro" id="IPR045035">
    <property type="entry name" value="YSL-like"/>
</dbReference>
<dbReference type="GeneID" id="110789070"/>
<dbReference type="RefSeq" id="XP_056689079.1">
    <property type="nucleotide sequence ID" value="XM_056833101.1"/>
</dbReference>
<gene>
    <name evidence="3" type="primary">LOC110789070</name>
</gene>
<reference evidence="3" key="2">
    <citation type="submission" date="2025-08" db="UniProtKB">
        <authorList>
            <consortium name="RefSeq"/>
        </authorList>
    </citation>
    <scope>IDENTIFICATION</scope>
    <source>
        <tissue evidence="3">Leaf</tissue>
    </source>
</reference>
<keyword evidence="2" id="KW-1185">Reference proteome</keyword>
<feature type="transmembrane region" description="Helical" evidence="1">
    <location>
        <begin position="49"/>
        <end position="68"/>
    </location>
</feature>
<dbReference type="Proteomes" id="UP000813463">
    <property type="component" value="Chromosome 6"/>
</dbReference>